<feature type="region of interest" description="Disordered" evidence="4">
    <location>
        <begin position="1"/>
        <end position="29"/>
    </location>
</feature>
<reference evidence="7 8" key="1">
    <citation type="submission" date="2018-07" db="EMBL/GenBank/DDBJ databases">
        <title>Genomic Encyclopedia of Type Strains, Phase IV (KMG-IV): sequencing the most valuable type-strain genomes for metagenomic binning, comparative biology and taxonomic classification.</title>
        <authorList>
            <person name="Goeker M."/>
        </authorList>
    </citation>
    <scope>NUCLEOTIDE SEQUENCE [LARGE SCALE GENOMIC DNA]</scope>
    <source>
        <strain evidence="7 8">DSM 5603</strain>
    </source>
</reference>
<dbReference type="InterPro" id="IPR002577">
    <property type="entry name" value="HTH_HxlR"/>
</dbReference>
<keyword evidence="8" id="KW-1185">Reference proteome</keyword>
<dbReference type="AlphaFoldDB" id="A0A370G905"/>
<feature type="compositionally biased region" description="Polar residues" evidence="4">
    <location>
        <begin position="13"/>
        <end position="22"/>
    </location>
</feature>
<evidence type="ECO:0000256" key="4">
    <source>
        <dbReference type="SAM" id="MobiDB-lite"/>
    </source>
</evidence>
<evidence type="ECO:0000313" key="8">
    <source>
        <dbReference type="Proteomes" id="UP000254958"/>
    </source>
</evidence>
<dbReference type="Proteomes" id="UP000254958">
    <property type="component" value="Unassembled WGS sequence"/>
</dbReference>
<reference evidence="6 9" key="2">
    <citation type="submission" date="2020-04" db="EMBL/GenBank/DDBJ databases">
        <title>Description of novel Gluconacetobacter.</title>
        <authorList>
            <person name="Sombolestani A."/>
        </authorList>
    </citation>
    <scope>NUCLEOTIDE SEQUENCE [LARGE SCALE GENOMIC DNA]</scope>
    <source>
        <strain evidence="6 9">LMG 1382</strain>
    </source>
</reference>
<evidence type="ECO:0000259" key="5">
    <source>
        <dbReference type="PROSITE" id="PS51118"/>
    </source>
</evidence>
<evidence type="ECO:0000313" key="9">
    <source>
        <dbReference type="Proteomes" id="UP000562982"/>
    </source>
</evidence>
<dbReference type="InterPro" id="IPR036388">
    <property type="entry name" value="WH-like_DNA-bd_sf"/>
</dbReference>
<sequence>MVTPRKPPPCPTAGTNRPTGARTTPEPETGIPAFNVYASACPARMVLDRIGDKWALLVLGRLRYEAARFNVIRRDISGISQKVLSQVLKNLERDGLVLRTVHATVPVAVTYSLTPLGETLTQAATSLIHWAESHMEQIQHAQRLYDDRMANAAP</sequence>
<organism evidence="7 8">
    <name type="scientific">Gluconacetobacter liquefaciens</name>
    <name type="common">Acetobacter liquefaciens</name>
    <dbReference type="NCBI Taxonomy" id="89584"/>
    <lineage>
        <taxon>Bacteria</taxon>
        <taxon>Pseudomonadati</taxon>
        <taxon>Pseudomonadota</taxon>
        <taxon>Alphaproteobacteria</taxon>
        <taxon>Acetobacterales</taxon>
        <taxon>Acetobacteraceae</taxon>
        <taxon>Gluconacetobacter</taxon>
    </lineage>
</organism>
<keyword evidence="1" id="KW-0805">Transcription regulation</keyword>
<gene>
    <name evidence="7" type="ORF">C7453_10124</name>
    <name evidence="6" type="ORF">HLH32_00120</name>
</gene>
<feature type="domain" description="HTH hxlR-type" evidence="5">
    <location>
        <begin position="41"/>
        <end position="139"/>
    </location>
</feature>
<dbReference type="PANTHER" id="PTHR33204:SF37">
    <property type="entry name" value="HTH-TYPE TRANSCRIPTIONAL REGULATOR YODB"/>
    <property type="match status" value="1"/>
</dbReference>
<dbReference type="GO" id="GO:0003677">
    <property type="term" value="F:DNA binding"/>
    <property type="evidence" value="ECO:0007669"/>
    <property type="project" value="UniProtKB-KW"/>
</dbReference>
<dbReference type="EMBL" id="JABEQI010000001">
    <property type="protein sequence ID" value="MBB2184811.1"/>
    <property type="molecule type" value="Genomic_DNA"/>
</dbReference>
<evidence type="ECO:0000313" key="6">
    <source>
        <dbReference type="EMBL" id="MBB2184811.1"/>
    </source>
</evidence>
<evidence type="ECO:0000256" key="1">
    <source>
        <dbReference type="ARBA" id="ARBA00023015"/>
    </source>
</evidence>
<dbReference type="InterPro" id="IPR036390">
    <property type="entry name" value="WH_DNA-bd_sf"/>
</dbReference>
<dbReference type="Gene3D" id="1.10.10.10">
    <property type="entry name" value="Winged helix-like DNA-binding domain superfamily/Winged helix DNA-binding domain"/>
    <property type="match status" value="1"/>
</dbReference>
<dbReference type="Proteomes" id="UP000562982">
    <property type="component" value="Unassembled WGS sequence"/>
</dbReference>
<dbReference type="PANTHER" id="PTHR33204">
    <property type="entry name" value="TRANSCRIPTIONAL REGULATOR, MARR FAMILY"/>
    <property type="match status" value="1"/>
</dbReference>
<feature type="compositionally biased region" description="Pro residues" evidence="4">
    <location>
        <begin position="1"/>
        <end position="11"/>
    </location>
</feature>
<evidence type="ECO:0000313" key="7">
    <source>
        <dbReference type="EMBL" id="RDI40237.1"/>
    </source>
</evidence>
<accession>A0A370G905</accession>
<dbReference type="EMBL" id="QQAW01000001">
    <property type="protein sequence ID" value="RDI40237.1"/>
    <property type="molecule type" value="Genomic_DNA"/>
</dbReference>
<dbReference type="PROSITE" id="PS51118">
    <property type="entry name" value="HTH_HXLR"/>
    <property type="match status" value="1"/>
</dbReference>
<evidence type="ECO:0000256" key="2">
    <source>
        <dbReference type="ARBA" id="ARBA00023125"/>
    </source>
</evidence>
<comment type="caution">
    <text evidence="7">The sequence shown here is derived from an EMBL/GenBank/DDBJ whole genome shotgun (WGS) entry which is preliminary data.</text>
</comment>
<evidence type="ECO:0000256" key="3">
    <source>
        <dbReference type="ARBA" id="ARBA00023163"/>
    </source>
</evidence>
<name>A0A370G905_GLULI</name>
<dbReference type="Pfam" id="PF01638">
    <property type="entry name" value="HxlR"/>
    <property type="match status" value="1"/>
</dbReference>
<dbReference type="OrthoDB" id="9800350at2"/>
<dbReference type="RefSeq" id="WP_114724938.1">
    <property type="nucleotide sequence ID" value="NZ_BJMI01000033.1"/>
</dbReference>
<dbReference type="SUPFAM" id="SSF46785">
    <property type="entry name" value="Winged helix' DNA-binding domain"/>
    <property type="match status" value="1"/>
</dbReference>
<keyword evidence="3" id="KW-0804">Transcription</keyword>
<keyword evidence="2" id="KW-0238">DNA-binding</keyword>
<proteinExistence type="predicted"/>
<protein>
    <submittedName>
        <fullName evidence="6">Helix-turn-helix transcriptional regulator</fullName>
    </submittedName>
    <submittedName>
        <fullName evidence="7">HxlR family transcriptional regulator</fullName>
    </submittedName>
</protein>